<sequence length="149" mass="16931">MYRIVSFIVLFTFVGTTLYFYTLNSHFVMSMSESDHSHHHSLKEVPETAPPPAISGSVGQEAGQWLVELETENFHFSRDDSVLHPEIMEGHAHLYVNDDQEARIYANTYNLGHLEEGTHQIKVVLVSHDHQTLVKGGQEISFEEVIKVP</sequence>
<evidence type="ECO:0008006" key="4">
    <source>
        <dbReference type="Google" id="ProtNLM"/>
    </source>
</evidence>
<gene>
    <name evidence="2" type="ORF">ACFPU1_09295</name>
</gene>
<organism evidence="2 3">
    <name type="scientific">Thalassorhabdus alkalitolerans</name>
    <dbReference type="NCBI Taxonomy" id="2282697"/>
    <lineage>
        <taxon>Bacteria</taxon>
        <taxon>Bacillati</taxon>
        <taxon>Bacillota</taxon>
        <taxon>Bacilli</taxon>
        <taxon>Bacillales</taxon>
        <taxon>Bacillaceae</taxon>
        <taxon>Thalassorhabdus</taxon>
    </lineage>
</organism>
<feature type="region of interest" description="Disordered" evidence="1">
    <location>
        <begin position="38"/>
        <end position="58"/>
    </location>
</feature>
<reference evidence="3" key="1">
    <citation type="journal article" date="2019" name="Int. J. Syst. Evol. Microbiol.">
        <title>The Global Catalogue of Microorganisms (GCM) 10K type strain sequencing project: providing services to taxonomists for standard genome sequencing and annotation.</title>
        <authorList>
            <consortium name="The Broad Institute Genomics Platform"/>
            <consortium name="The Broad Institute Genome Sequencing Center for Infectious Disease"/>
            <person name="Wu L."/>
            <person name="Ma J."/>
        </authorList>
    </citation>
    <scope>NUCLEOTIDE SEQUENCE [LARGE SCALE GENOMIC DNA]</scope>
    <source>
        <strain evidence="3">CECT 7184</strain>
    </source>
</reference>
<comment type="caution">
    <text evidence="2">The sequence shown here is derived from an EMBL/GenBank/DDBJ whole genome shotgun (WGS) entry which is preliminary data.</text>
</comment>
<proteinExistence type="predicted"/>
<keyword evidence="3" id="KW-1185">Reference proteome</keyword>
<evidence type="ECO:0000313" key="2">
    <source>
        <dbReference type="EMBL" id="MFC5712977.1"/>
    </source>
</evidence>
<dbReference type="RefSeq" id="WP_385940341.1">
    <property type="nucleotide sequence ID" value="NZ_JBHSOZ010000003.1"/>
</dbReference>
<protein>
    <recommendedName>
        <fullName evidence="4">DUF4399 domain-containing protein</fullName>
    </recommendedName>
</protein>
<accession>A0ABW0YNR6</accession>
<dbReference type="Proteomes" id="UP001596142">
    <property type="component" value="Unassembled WGS sequence"/>
</dbReference>
<evidence type="ECO:0000256" key="1">
    <source>
        <dbReference type="SAM" id="MobiDB-lite"/>
    </source>
</evidence>
<dbReference type="EMBL" id="JBHSOZ010000003">
    <property type="protein sequence ID" value="MFC5712977.1"/>
    <property type="molecule type" value="Genomic_DNA"/>
</dbReference>
<name>A0ABW0YNR6_9BACI</name>
<evidence type="ECO:0000313" key="3">
    <source>
        <dbReference type="Proteomes" id="UP001596142"/>
    </source>
</evidence>